<evidence type="ECO:0000313" key="2">
    <source>
        <dbReference type="EMBL" id="BDQ35898.1"/>
    </source>
</evidence>
<keyword evidence="1" id="KW-0812">Transmembrane</keyword>
<organism evidence="2 3">
    <name type="scientific">Pseudodesulfovibrio nedwellii</name>
    <dbReference type="NCBI Taxonomy" id="2973072"/>
    <lineage>
        <taxon>Bacteria</taxon>
        <taxon>Pseudomonadati</taxon>
        <taxon>Thermodesulfobacteriota</taxon>
        <taxon>Desulfovibrionia</taxon>
        <taxon>Desulfovibrionales</taxon>
        <taxon>Desulfovibrionaceae</taxon>
    </lineage>
</organism>
<accession>A0ABM8AWV9</accession>
<reference evidence="2 3" key="1">
    <citation type="submission" date="2022-08" db="EMBL/GenBank/DDBJ databases">
        <title>Genome Sequence of the sulphate-reducing bacterium, Pseudodesulfovibrio sp. SYK.</title>
        <authorList>
            <person name="Kondo R."/>
            <person name="Kataoka T."/>
        </authorList>
    </citation>
    <scope>NUCLEOTIDE SEQUENCE [LARGE SCALE GENOMIC DNA]</scope>
    <source>
        <strain evidence="2 3">SYK</strain>
    </source>
</reference>
<feature type="transmembrane region" description="Helical" evidence="1">
    <location>
        <begin position="64"/>
        <end position="86"/>
    </location>
</feature>
<gene>
    <name evidence="2" type="ORF">SYK_02580</name>
</gene>
<sequence length="87" mass="9284">MQETMLQTIDRRARTSDGDTVCALCGNTLPKGEVYTQETNVSTGTMIERDICANCQGSDPHNEFVNIVIVIGVSLALVGILTLALVG</sequence>
<protein>
    <submittedName>
        <fullName evidence="2">Uncharacterized protein</fullName>
    </submittedName>
</protein>
<name>A0ABM8AWV9_9BACT</name>
<keyword evidence="1" id="KW-1133">Transmembrane helix</keyword>
<keyword evidence="1" id="KW-0472">Membrane</keyword>
<evidence type="ECO:0000313" key="3">
    <source>
        <dbReference type="Proteomes" id="UP001317742"/>
    </source>
</evidence>
<evidence type="ECO:0000256" key="1">
    <source>
        <dbReference type="SAM" id="Phobius"/>
    </source>
</evidence>
<dbReference type="Proteomes" id="UP001317742">
    <property type="component" value="Chromosome"/>
</dbReference>
<keyword evidence="3" id="KW-1185">Reference proteome</keyword>
<dbReference type="EMBL" id="AP026709">
    <property type="protein sequence ID" value="BDQ35898.1"/>
    <property type="molecule type" value="Genomic_DNA"/>
</dbReference>
<dbReference type="RefSeq" id="WP_281761828.1">
    <property type="nucleotide sequence ID" value="NZ_AP026709.1"/>
</dbReference>
<proteinExistence type="predicted"/>